<evidence type="ECO:0000259" key="2">
    <source>
        <dbReference type="PROSITE" id="PS51740"/>
    </source>
</evidence>
<dbReference type="EMBL" id="ADIZ01000031">
    <property type="protein sequence ID" value="OSK92876.1"/>
    <property type="molecule type" value="Genomic_DNA"/>
</dbReference>
<evidence type="ECO:0000313" key="3">
    <source>
        <dbReference type="EMBL" id="OSK92876.1"/>
    </source>
</evidence>
<protein>
    <submittedName>
        <fullName evidence="3">Toxin-antitoxin system, antitoxin component, AbrB famil</fullName>
    </submittedName>
</protein>
<dbReference type="Pfam" id="PF15937">
    <property type="entry name" value="PrlF_antitoxin"/>
    <property type="match status" value="1"/>
</dbReference>
<gene>
    <name evidence="3" type="ORF">ECXG_01387</name>
</gene>
<dbReference type="GO" id="GO:0003700">
    <property type="term" value="F:DNA-binding transcription factor activity"/>
    <property type="evidence" value="ECO:0007669"/>
    <property type="project" value="InterPro"/>
</dbReference>
<accession>A0A1X3IY44</accession>
<keyword evidence="1" id="KW-0238">DNA-binding</keyword>
<feature type="domain" description="SpoVT-AbrB" evidence="2">
    <location>
        <begin position="52"/>
        <end position="99"/>
    </location>
</feature>
<dbReference type="Gene3D" id="2.10.260.10">
    <property type="match status" value="1"/>
</dbReference>
<dbReference type="GO" id="GO:0001558">
    <property type="term" value="P:regulation of cell growth"/>
    <property type="evidence" value="ECO:0007669"/>
    <property type="project" value="InterPro"/>
</dbReference>
<dbReference type="AlphaFoldDB" id="A0A1X3IY44"/>
<evidence type="ECO:0000313" key="4">
    <source>
        <dbReference type="Proteomes" id="UP000193942"/>
    </source>
</evidence>
<comment type="caution">
    <text evidence="3">The sequence shown here is derived from an EMBL/GenBank/DDBJ whole genome shotgun (WGS) entry which is preliminary data.</text>
</comment>
<sequence length="151" mass="17048">MALVPCFYCLKPPRPLIMHLHYFAEAYNLSRKQAVKVQCLMPANARSHAVLTTESKVTIRGQTTIPAPVREALKLKPGLDNIHYEILPGGQVFMCRLGDEQEDHTMNAFLRFLDADIQNNPQKTRPFDIQQGKKLVAGMDVNIDDEIGDDE</sequence>
<dbReference type="InterPro" id="IPR007159">
    <property type="entry name" value="SpoVT-AbrB_dom"/>
</dbReference>
<dbReference type="Proteomes" id="UP000193942">
    <property type="component" value="Unassembled WGS sequence"/>
</dbReference>
<evidence type="ECO:0000256" key="1">
    <source>
        <dbReference type="PROSITE-ProRule" id="PRU01076"/>
    </source>
</evidence>
<dbReference type="NCBIfam" id="NF007429">
    <property type="entry name" value="PRK09974.1"/>
    <property type="match status" value="1"/>
</dbReference>
<dbReference type="GO" id="GO:0097351">
    <property type="term" value="F:toxin sequestering activity"/>
    <property type="evidence" value="ECO:0007669"/>
    <property type="project" value="InterPro"/>
</dbReference>
<dbReference type="PROSITE" id="PS51740">
    <property type="entry name" value="SPOVT_ABRB"/>
    <property type="match status" value="1"/>
</dbReference>
<name>A0A1X3IY44_ECOLX</name>
<dbReference type="InterPro" id="IPR031848">
    <property type="entry name" value="PrlF_antitoxin"/>
</dbReference>
<reference evidence="3 4" key="1">
    <citation type="submission" date="2010-04" db="EMBL/GenBank/DDBJ databases">
        <title>The Genome Sequence of Escherichia coli TA447.</title>
        <authorList>
            <consortium name="The Broad Institute Genome Sequencing Platform"/>
            <consortium name="The Broad Institute Genome Sequencing Center for Infectious Disease"/>
            <person name="Feldgarden M."/>
            <person name="Gordon D.M."/>
            <person name="Johnson J.R."/>
            <person name="Johnston B.D."/>
            <person name="Young S."/>
            <person name="Zeng Q."/>
            <person name="Koehrsen M."/>
            <person name="Alvarado L."/>
            <person name="Berlin A.M."/>
            <person name="Borenstein D."/>
            <person name="Chapman S.B."/>
            <person name="Chen Z."/>
            <person name="Engels R."/>
            <person name="Freedman E."/>
            <person name="Gellesch M."/>
            <person name="Goldberg J."/>
            <person name="Griggs A."/>
            <person name="Gujja S."/>
            <person name="Heilman E.R."/>
            <person name="Heiman D.I."/>
            <person name="Hepburn T.A."/>
            <person name="Howarth C."/>
            <person name="Jen D."/>
            <person name="Larson L."/>
            <person name="Mehta T."/>
            <person name="Park D."/>
            <person name="Pearson M."/>
            <person name="Richards J."/>
            <person name="Roberts A."/>
            <person name="Saif S."/>
            <person name="Shea T.D."/>
            <person name="Shenoy N."/>
            <person name="Sisk P."/>
            <person name="Stolte C."/>
            <person name="Sykes S.N."/>
            <person name="Walk T."/>
            <person name="White J."/>
            <person name="Yandava C."/>
            <person name="Haas B."/>
            <person name="Henn M.R."/>
            <person name="Nusbaum C."/>
            <person name="Birren B."/>
        </authorList>
    </citation>
    <scope>NUCLEOTIDE SEQUENCE [LARGE SCALE GENOMIC DNA]</scope>
    <source>
        <strain evidence="3 4">TA447</strain>
    </source>
</reference>
<organism evidence="3 4">
    <name type="scientific">Escherichia coli TA447</name>
    <dbReference type="NCBI Taxonomy" id="656447"/>
    <lineage>
        <taxon>Bacteria</taxon>
        <taxon>Pseudomonadati</taxon>
        <taxon>Pseudomonadota</taxon>
        <taxon>Gammaproteobacteria</taxon>
        <taxon>Enterobacterales</taxon>
        <taxon>Enterobacteriaceae</taxon>
        <taxon>Escherichia</taxon>
    </lineage>
</organism>
<dbReference type="GO" id="GO:0003677">
    <property type="term" value="F:DNA binding"/>
    <property type="evidence" value="ECO:0007669"/>
    <property type="project" value="UniProtKB-UniRule"/>
</dbReference>
<proteinExistence type="predicted"/>